<feature type="domain" description="Transcription initiation factor IIA gamma subunit C-terminal" evidence="11">
    <location>
        <begin position="64"/>
        <end position="106"/>
    </location>
</feature>
<name>A0A0D1YHU9_9PEZI</name>
<evidence type="ECO:0000256" key="5">
    <source>
        <dbReference type="ARBA" id="ARBA00023163"/>
    </source>
</evidence>
<evidence type="ECO:0000313" key="12">
    <source>
        <dbReference type="EMBL" id="KIW00432.1"/>
    </source>
</evidence>
<dbReference type="InterPro" id="IPR015871">
    <property type="entry name" value="TFIIA_gsu_C"/>
</dbReference>
<evidence type="ECO:0000256" key="7">
    <source>
        <dbReference type="ARBA" id="ARBA00024733"/>
    </source>
</evidence>
<dbReference type="OrthoDB" id="586585at2759"/>
<dbReference type="VEuPathDB" id="FungiDB:PV09_07961"/>
<dbReference type="GO" id="GO:0006367">
    <property type="term" value="P:transcription initiation at RNA polymerase II promoter"/>
    <property type="evidence" value="ECO:0007669"/>
    <property type="project" value="InterPro"/>
</dbReference>
<evidence type="ECO:0000256" key="1">
    <source>
        <dbReference type="ARBA" id="ARBA00004123"/>
    </source>
</evidence>
<dbReference type="PIRSF" id="PIRSF009415">
    <property type="entry name" value="Hum_TFIIA_gamma"/>
    <property type="match status" value="1"/>
</dbReference>
<proteinExistence type="inferred from homology"/>
<evidence type="ECO:0000256" key="6">
    <source>
        <dbReference type="ARBA" id="ARBA00023242"/>
    </source>
</evidence>
<dbReference type="SUPFAM" id="SSF47396">
    <property type="entry name" value="Transcription factor IIA (TFIIA), alpha-helical domain"/>
    <property type="match status" value="1"/>
</dbReference>
<dbReference type="AlphaFoldDB" id="A0A0D1YHU9"/>
<dbReference type="CDD" id="cd10145">
    <property type="entry name" value="TFIIA_gamma_N"/>
    <property type="match status" value="1"/>
</dbReference>
<dbReference type="InterPro" id="IPR009088">
    <property type="entry name" value="TFIIA_b-brl"/>
</dbReference>
<dbReference type="Proteomes" id="UP000053259">
    <property type="component" value="Unassembled WGS sequence"/>
</dbReference>
<comment type="subcellular location">
    <subcellularLocation>
        <location evidence="1 9">Nucleus</location>
    </subcellularLocation>
</comment>
<evidence type="ECO:0000256" key="3">
    <source>
        <dbReference type="ARBA" id="ARBA00019928"/>
    </source>
</evidence>
<dbReference type="Pfam" id="PF02751">
    <property type="entry name" value="TFIIA_gamma_C"/>
    <property type="match status" value="1"/>
</dbReference>
<evidence type="ECO:0000256" key="9">
    <source>
        <dbReference type="PIRNR" id="PIRNR009415"/>
    </source>
</evidence>
<dbReference type="InterPro" id="IPR009083">
    <property type="entry name" value="TFIIA_a-hlx"/>
</dbReference>
<keyword evidence="6 9" id="KW-0539">Nucleus</keyword>
<dbReference type="HOGENOM" id="CLU_112964_3_1_1"/>
<dbReference type="Gene3D" id="2.30.18.10">
    <property type="entry name" value="Transcription factor IIA (TFIIA), beta-barrel domain"/>
    <property type="match status" value="1"/>
</dbReference>
<dbReference type="Gene3D" id="1.10.287.190">
    <property type="entry name" value="Transcription factor IIA gamma subunit, alpha-helical domain"/>
    <property type="match status" value="1"/>
</dbReference>
<dbReference type="RefSeq" id="XP_016210301.1">
    <property type="nucleotide sequence ID" value="XM_016361797.1"/>
</dbReference>
<evidence type="ECO:0000259" key="10">
    <source>
        <dbReference type="Pfam" id="PF02268"/>
    </source>
</evidence>
<evidence type="ECO:0000313" key="13">
    <source>
        <dbReference type="Proteomes" id="UP000053259"/>
    </source>
</evidence>
<sequence>MSGKPEFYELYRRSSIGTALTDALDTFITDGRMEPQVALKVLATFDRVVAEVLAEKVKARLSFKGHLDTYRFCDEVWTFIIKDITFKLENSTNLHSDKIKIVAMNAKKPGET</sequence>
<evidence type="ECO:0000256" key="8">
    <source>
        <dbReference type="ARBA" id="ARBA00063181"/>
    </source>
</evidence>
<dbReference type="EMBL" id="KN847563">
    <property type="protein sequence ID" value="KIW00432.1"/>
    <property type="molecule type" value="Genomic_DNA"/>
</dbReference>
<keyword evidence="13" id="KW-1185">Reference proteome</keyword>
<dbReference type="InterPro" id="IPR015872">
    <property type="entry name" value="TFIIA_gsu_N"/>
</dbReference>
<evidence type="ECO:0000256" key="4">
    <source>
        <dbReference type="ARBA" id="ARBA00023015"/>
    </source>
</evidence>
<protein>
    <recommendedName>
        <fullName evidence="3 9">Transcription initiation factor IIA subunit 2</fullName>
    </recommendedName>
</protein>
<dbReference type="Pfam" id="PF02268">
    <property type="entry name" value="TFIIA_gamma_N"/>
    <property type="match status" value="1"/>
</dbReference>
<organism evidence="12 13">
    <name type="scientific">Verruconis gallopava</name>
    <dbReference type="NCBI Taxonomy" id="253628"/>
    <lineage>
        <taxon>Eukaryota</taxon>
        <taxon>Fungi</taxon>
        <taxon>Dikarya</taxon>
        <taxon>Ascomycota</taxon>
        <taxon>Pezizomycotina</taxon>
        <taxon>Dothideomycetes</taxon>
        <taxon>Pleosporomycetidae</taxon>
        <taxon>Venturiales</taxon>
        <taxon>Sympoventuriaceae</taxon>
        <taxon>Verruconis</taxon>
    </lineage>
</organism>
<dbReference type="PANTHER" id="PTHR10966">
    <property type="entry name" value="TRANSCRIPTION INITIATION FACTOR IIA SUBUNIT 2"/>
    <property type="match status" value="1"/>
</dbReference>
<dbReference type="FunFam" id="1.10.287.190:FF:000001">
    <property type="entry name" value="Transcription initiation factor IIA subunit 2"/>
    <property type="match status" value="1"/>
</dbReference>
<gene>
    <name evidence="12" type="ORF">PV09_07961</name>
</gene>
<dbReference type="InterPro" id="IPR003194">
    <property type="entry name" value="TFIIA_gsu"/>
</dbReference>
<comment type="subunit">
    <text evidence="8">TFIIA is a heterodimer composed of the large TOA1 and the small TOA2 subunits.</text>
</comment>
<feature type="domain" description="Transcription initiation factor IIA gamma subunit N-terminal" evidence="10">
    <location>
        <begin position="7"/>
        <end position="53"/>
    </location>
</feature>
<dbReference type="GeneID" id="27315934"/>
<keyword evidence="4 9" id="KW-0805">Transcription regulation</keyword>
<keyword evidence="5 9" id="KW-0804">Transcription</keyword>
<dbReference type="GO" id="GO:0005672">
    <property type="term" value="C:transcription factor TFIIA complex"/>
    <property type="evidence" value="ECO:0007669"/>
    <property type="project" value="InterPro"/>
</dbReference>
<dbReference type="FunFam" id="2.30.18.10:FF:000003">
    <property type="entry name" value="Transcription initiation factor IIA subunit 2"/>
    <property type="match status" value="1"/>
</dbReference>
<reference evidence="12 13" key="1">
    <citation type="submission" date="2015-01" db="EMBL/GenBank/DDBJ databases">
        <title>The Genome Sequence of Ochroconis gallopava CBS43764.</title>
        <authorList>
            <consortium name="The Broad Institute Genomics Platform"/>
            <person name="Cuomo C."/>
            <person name="de Hoog S."/>
            <person name="Gorbushina A."/>
            <person name="Stielow B."/>
            <person name="Teixiera M."/>
            <person name="Abouelleil A."/>
            <person name="Chapman S.B."/>
            <person name="Priest M."/>
            <person name="Young S.K."/>
            <person name="Wortman J."/>
            <person name="Nusbaum C."/>
            <person name="Birren B."/>
        </authorList>
    </citation>
    <scope>NUCLEOTIDE SEQUENCE [LARGE SCALE GENOMIC DNA]</scope>
    <source>
        <strain evidence="12 13">CBS 43764</strain>
    </source>
</reference>
<dbReference type="CDD" id="cd10014">
    <property type="entry name" value="TFIIA_gamma_C"/>
    <property type="match status" value="1"/>
</dbReference>
<dbReference type="SUPFAM" id="SSF50784">
    <property type="entry name" value="Transcription factor IIA (TFIIA), beta-barrel domain"/>
    <property type="match status" value="1"/>
</dbReference>
<accession>A0A0D1YHU9</accession>
<comment type="similarity">
    <text evidence="2 9">Belongs to the TFIIA subunit 2 family.</text>
</comment>
<evidence type="ECO:0000256" key="2">
    <source>
        <dbReference type="ARBA" id="ARBA00007675"/>
    </source>
</evidence>
<evidence type="ECO:0000259" key="11">
    <source>
        <dbReference type="Pfam" id="PF02751"/>
    </source>
</evidence>
<comment type="function">
    <text evidence="7">TFIIA is a component of the transcription machinery of RNA polymerase II and plays an important role in transcriptional activation. TFIIA in a complex with TBP mediates transcriptional activity.</text>
</comment>